<organism evidence="1 2">
    <name type="scientific">Neobacillus niacini</name>
    <dbReference type="NCBI Taxonomy" id="86668"/>
    <lineage>
        <taxon>Bacteria</taxon>
        <taxon>Bacillati</taxon>
        <taxon>Bacillota</taxon>
        <taxon>Bacilli</taxon>
        <taxon>Bacillales</taxon>
        <taxon>Bacillaceae</taxon>
        <taxon>Neobacillus</taxon>
    </lineage>
</organism>
<protein>
    <submittedName>
        <fullName evidence="1">Uncharacterized protein</fullName>
    </submittedName>
</protein>
<dbReference type="EMBL" id="JACCBX010000018">
    <property type="protein sequence ID" value="NYE09028.1"/>
    <property type="molecule type" value="Genomic_DNA"/>
</dbReference>
<gene>
    <name evidence="1" type="ORF">F4694_005885</name>
</gene>
<comment type="caution">
    <text evidence="1">The sequence shown here is derived from an EMBL/GenBank/DDBJ whole genome shotgun (WGS) entry which is preliminary data.</text>
</comment>
<proteinExistence type="predicted"/>
<reference evidence="2" key="2">
    <citation type="submission" date="2020-08" db="EMBL/GenBank/DDBJ databases">
        <title>The Agave Microbiome: Exploring the role of microbial communities in plant adaptations to desert environments.</title>
        <authorList>
            <person name="Partida-Martinez L.P."/>
        </authorList>
    </citation>
    <scope>NUCLEOTIDE SEQUENCE [LARGE SCALE GENOMIC DNA]</scope>
    <source>
        <strain evidence="2">AT2.8</strain>
    </source>
</reference>
<dbReference type="AlphaFoldDB" id="A0A852TPP2"/>
<evidence type="ECO:0000313" key="2">
    <source>
        <dbReference type="Proteomes" id="UP000548423"/>
    </source>
</evidence>
<accession>A0A852TPP2</accession>
<sequence>MKNLIVTFIGDRHRSWTLSTPGGQLASLKDLRRHALGPQAV</sequence>
<reference evidence="2" key="1">
    <citation type="submission" date="2020-07" db="EMBL/GenBank/DDBJ databases">
        <authorList>
            <person name="Partida-Martinez L."/>
            <person name="Huntemann M."/>
            <person name="Clum A."/>
            <person name="Wang J."/>
            <person name="Palaniappan K."/>
            <person name="Ritter S."/>
            <person name="Chen I.-M."/>
            <person name="Stamatis D."/>
            <person name="Reddy T."/>
            <person name="O'Malley R."/>
            <person name="Daum C."/>
            <person name="Shapiro N."/>
            <person name="Ivanova N."/>
            <person name="Kyrpides N."/>
            <person name="Woyke T."/>
        </authorList>
    </citation>
    <scope>NUCLEOTIDE SEQUENCE [LARGE SCALE GENOMIC DNA]</scope>
    <source>
        <strain evidence="2">AT2.8</strain>
    </source>
</reference>
<name>A0A852TPP2_9BACI</name>
<evidence type="ECO:0000313" key="1">
    <source>
        <dbReference type="EMBL" id="NYE09028.1"/>
    </source>
</evidence>
<dbReference type="Proteomes" id="UP000548423">
    <property type="component" value="Unassembled WGS sequence"/>
</dbReference>